<proteinExistence type="predicted"/>
<dbReference type="EMBL" id="FMUX01000009">
    <property type="protein sequence ID" value="SCY43115.1"/>
    <property type="molecule type" value="Genomic_DNA"/>
</dbReference>
<accession>A0A1G5FUW7</accession>
<organism evidence="3 4">
    <name type="scientific">Desulfoluna spongiiphila</name>
    <dbReference type="NCBI Taxonomy" id="419481"/>
    <lineage>
        <taxon>Bacteria</taxon>
        <taxon>Pseudomonadati</taxon>
        <taxon>Thermodesulfobacteriota</taxon>
        <taxon>Desulfobacteria</taxon>
        <taxon>Desulfobacterales</taxon>
        <taxon>Desulfolunaceae</taxon>
        <taxon>Desulfoluna</taxon>
    </lineage>
</organism>
<sequence>MSNRFALGLVAALCLCLFCTPGSASEHHAGSDPLLPRVWSVFVPSDGELGALHESYAGRVFLHDEDIAVDKKGVPLFGAGTSEGVVYASGICVGGDELLVENSAAVTLRAAYPAMEAVGRVDSVSKSFGMSLLNGGIALNNGSIDAGTTGEAVRLSTDGRYAEVGADLVALSCGMWATRSGQLAFSSAPAPSDSAGTDCLALNRGRISVSSGLGGHAAGLDATYRTRSLAYGMYCDVDSVGVNTGQISATATGGMRLATNTSPMGADVSACGVHGKSGSVVINTGGIAATAHGDRLEDPGTAGTPSAAGTVRAQAMGLWGGTGAAVVNMGEVVVTADGGDAGDSPLGGAYGLVGSTGSRLVNTGTISVSARSRGTANAYGIVSTGDAELYSTGTIDVLAWSEAGDANAYAVYAADGRLAVKGYGVHLAHDSHVLQGVWGHSATGFFDLTDATLYVSIDEDTPFETPYRIDGAVAGETHRFARLDGAFPEDIALVSVNNNEAVLLRYAPAFNPAMKALQQTTRVMTQCITMADEALMNAALKQASRNMAEGGPGEGRGTEGRTLFLTPFAIRADEDVYEAEDRGVCGGGTRAWGRDTLAGVHFVLGRGQQDFDPARFQDRETRMTHAAIGVQGFHRFTSRASLRLSSTFFYSTHDFEDKDPRNLEEADYKNQGLITRLAGSYAFYPIANSVLSPEIALRHEWVHQDTFTTDHMGWMGTRYGGLHEHELHGEAALDWRGRFKKGDTDIHPRLRLFAEQVLTGGTMTGSMALADHRATLADRQNDPCFGAQLSAGITKGETSLALGYTGRIEEEVTQQSGWVSVQVNF</sequence>
<dbReference type="Proteomes" id="UP000198870">
    <property type="component" value="Unassembled WGS sequence"/>
</dbReference>
<gene>
    <name evidence="3" type="ORF">SAMN05216233_10913</name>
</gene>
<keyword evidence="4" id="KW-1185">Reference proteome</keyword>
<dbReference type="SUPFAM" id="SSF103515">
    <property type="entry name" value="Autotransporter"/>
    <property type="match status" value="1"/>
</dbReference>
<name>A0A1G5FUW7_9BACT</name>
<keyword evidence="1" id="KW-0732">Signal</keyword>
<evidence type="ECO:0000313" key="4">
    <source>
        <dbReference type="Proteomes" id="UP000198870"/>
    </source>
</evidence>
<evidence type="ECO:0000259" key="2">
    <source>
        <dbReference type="SMART" id="SM00869"/>
    </source>
</evidence>
<dbReference type="SMART" id="SM00869">
    <property type="entry name" value="Autotransporter"/>
    <property type="match status" value="1"/>
</dbReference>
<reference evidence="3 4" key="1">
    <citation type="submission" date="2016-10" db="EMBL/GenBank/DDBJ databases">
        <authorList>
            <person name="de Groot N.N."/>
        </authorList>
    </citation>
    <scope>NUCLEOTIDE SEQUENCE [LARGE SCALE GENOMIC DNA]</scope>
    <source>
        <strain evidence="3 4">AA1</strain>
    </source>
</reference>
<evidence type="ECO:0000313" key="3">
    <source>
        <dbReference type="EMBL" id="SCY43115.1"/>
    </source>
</evidence>
<protein>
    <submittedName>
        <fullName evidence="3">Autotransporter beta-domain-containing protein</fullName>
    </submittedName>
</protein>
<feature type="chain" id="PRO_5011539812" evidence="1">
    <location>
        <begin position="25"/>
        <end position="825"/>
    </location>
</feature>
<evidence type="ECO:0000256" key="1">
    <source>
        <dbReference type="SAM" id="SignalP"/>
    </source>
</evidence>
<dbReference type="Gene3D" id="2.40.128.130">
    <property type="entry name" value="Autotransporter beta-domain"/>
    <property type="match status" value="1"/>
</dbReference>
<dbReference type="AlphaFoldDB" id="A0A1G5FUW7"/>
<feature type="signal peptide" evidence="1">
    <location>
        <begin position="1"/>
        <end position="24"/>
    </location>
</feature>
<dbReference type="InterPro" id="IPR005546">
    <property type="entry name" value="Autotransporte_beta"/>
</dbReference>
<dbReference type="Pfam" id="PF03797">
    <property type="entry name" value="Autotransporter"/>
    <property type="match status" value="1"/>
</dbReference>
<dbReference type="InterPro" id="IPR036709">
    <property type="entry name" value="Autotransporte_beta_dom_sf"/>
</dbReference>
<feature type="domain" description="Autotransporter" evidence="2">
    <location>
        <begin position="560"/>
        <end position="815"/>
    </location>
</feature>